<accession>A0A964WVF8</accession>
<gene>
    <name evidence="2" type="ORF">E4O86_18880</name>
</gene>
<reference evidence="2" key="1">
    <citation type="submission" date="2019-03" db="EMBL/GenBank/DDBJ databases">
        <title>Afifella sp. nov., isolated from activated sludge.</title>
        <authorList>
            <person name="Li Q."/>
            <person name="Liu Y."/>
        </authorList>
    </citation>
    <scope>NUCLEOTIDE SEQUENCE</scope>
    <source>
        <strain evidence="2">L72</strain>
    </source>
</reference>
<dbReference type="Pfam" id="PF06832">
    <property type="entry name" value="BiPBP_C"/>
    <property type="match status" value="1"/>
</dbReference>
<protein>
    <submittedName>
        <fullName evidence="2">Penicillin-binding protein 1C</fullName>
    </submittedName>
</protein>
<proteinExistence type="predicted"/>
<evidence type="ECO:0000313" key="3">
    <source>
        <dbReference type="Proteomes" id="UP000773614"/>
    </source>
</evidence>
<dbReference type="EMBL" id="SPKJ01000095">
    <property type="protein sequence ID" value="MYZ49775.1"/>
    <property type="molecule type" value="Genomic_DNA"/>
</dbReference>
<dbReference type="AlphaFoldDB" id="A0A964WVF8"/>
<sequence length="82" mass="8710">PEIAYPPAGAEIDLGLAAGDPEPLFLKVRDGRPPFLWFADGAPIGTSDFGRALTFRPRGRGFVELLVIDAAGAAARSRVFLD</sequence>
<comment type="caution">
    <text evidence="2">The sequence shown here is derived from an EMBL/GenBank/DDBJ whole genome shotgun (WGS) entry which is preliminary data.</text>
</comment>
<dbReference type="InterPro" id="IPR009647">
    <property type="entry name" value="PBP_C"/>
</dbReference>
<evidence type="ECO:0000313" key="2">
    <source>
        <dbReference type="EMBL" id="MYZ49775.1"/>
    </source>
</evidence>
<evidence type="ECO:0000259" key="1">
    <source>
        <dbReference type="Pfam" id="PF06832"/>
    </source>
</evidence>
<name>A0A964WVF8_9HYPH</name>
<keyword evidence="3" id="KW-1185">Reference proteome</keyword>
<feature type="non-terminal residue" evidence="2">
    <location>
        <position position="1"/>
    </location>
</feature>
<dbReference type="Proteomes" id="UP000773614">
    <property type="component" value="Unassembled WGS sequence"/>
</dbReference>
<organism evidence="2 3">
    <name type="scientific">Propylenella binzhouense</name>
    <dbReference type="NCBI Taxonomy" id="2555902"/>
    <lineage>
        <taxon>Bacteria</taxon>
        <taxon>Pseudomonadati</taxon>
        <taxon>Pseudomonadota</taxon>
        <taxon>Alphaproteobacteria</taxon>
        <taxon>Hyphomicrobiales</taxon>
        <taxon>Propylenellaceae</taxon>
        <taxon>Propylenella</taxon>
    </lineage>
</organism>
<feature type="domain" description="Penicillin-binding C-terminal" evidence="1">
    <location>
        <begin position="1"/>
        <end position="78"/>
    </location>
</feature>